<gene>
    <name evidence="1" type="ORF">FC18_GL001581</name>
</gene>
<sequence>MYTKRKRTGERRILQNLYNESAEFHKIFDDRQPATPTALDHENLVDRVGFILEELTEMATIGCQTPDEIEATFAQVEARLQMAKTKILRKQPSVYPPIVQQADALGDIAYLTFGSYVLMGVDPDNILATIHAANMHKLFPDGQAHRDPVTGKVLKPASWAAQYQPEPLIAQEIARQGER</sequence>
<organism evidence="1 2">
    <name type="scientific">Lacticaseibacillus sharpeae JCM 1186 = DSM 20505</name>
    <dbReference type="NCBI Taxonomy" id="1291052"/>
    <lineage>
        <taxon>Bacteria</taxon>
        <taxon>Bacillati</taxon>
        <taxon>Bacillota</taxon>
        <taxon>Bacilli</taxon>
        <taxon>Lactobacillales</taxon>
        <taxon>Lactobacillaceae</taxon>
        <taxon>Lacticaseibacillus</taxon>
    </lineage>
</organism>
<dbReference type="AlphaFoldDB" id="A0A0R1ZJP1"/>
<dbReference type="InterPro" id="IPR021130">
    <property type="entry name" value="PRib-ATP_PPHydrolase-like"/>
</dbReference>
<dbReference type="EMBL" id="AYYO01000030">
    <property type="protein sequence ID" value="KRM55133.1"/>
    <property type="molecule type" value="Genomic_DNA"/>
</dbReference>
<accession>A0A0R1ZJP1</accession>
<reference evidence="1 2" key="1">
    <citation type="journal article" date="2015" name="Genome Announc.">
        <title>Expanding the biotechnology potential of lactobacilli through comparative genomics of 213 strains and associated genera.</title>
        <authorList>
            <person name="Sun Z."/>
            <person name="Harris H.M."/>
            <person name="McCann A."/>
            <person name="Guo C."/>
            <person name="Argimon S."/>
            <person name="Zhang W."/>
            <person name="Yang X."/>
            <person name="Jeffery I.B."/>
            <person name="Cooney J.C."/>
            <person name="Kagawa T.F."/>
            <person name="Liu W."/>
            <person name="Song Y."/>
            <person name="Salvetti E."/>
            <person name="Wrobel A."/>
            <person name="Rasinkangas P."/>
            <person name="Parkhill J."/>
            <person name="Rea M.C."/>
            <person name="O'Sullivan O."/>
            <person name="Ritari J."/>
            <person name="Douillard F.P."/>
            <person name="Paul Ross R."/>
            <person name="Yang R."/>
            <person name="Briner A.E."/>
            <person name="Felis G.E."/>
            <person name="de Vos W.M."/>
            <person name="Barrangou R."/>
            <person name="Klaenhammer T.R."/>
            <person name="Caufield P.W."/>
            <person name="Cui Y."/>
            <person name="Zhang H."/>
            <person name="O'Toole P.W."/>
        </authorList>
    </citation>
    <scope>NUCLEOTIDE SEQUENCE [LARGE SCALE GENOMIC DNA]</scope>
    <source>
        <strain evidence="1 2">DSM 20505</strain>
    </source>
</reference>
<dbReference type="STRING" id="1291052.FC18_GL001581"/>
<dbReference type="PATRIC" id="fig|1291052.5.peg.1610"/>
<dbReference type="InterPro" id="IPR023292">
    <property type="entry name" value="NTP_PyroPHydrolase-like_dom_sf"/>
</dbReference>
<name>A0A0R1ZJP1_9LACO</name>
<evidence type="ECO:0000313" key="2">
    <source>
        <dbReference type="Proteomes" id="UP000051679"/>
    </source>
</evidence>
<evidence type="ECO:0000313" key="1">
    <source>
        <dbReference type="EMBL" id="KRM55133.1"/>
    </source>
</evidence>
<dbReference type="Proteomes" id="UP000051679">
    <property type="component" value="Unassembled WGS sequence"/>
</dbReference>
<proteinExistence type="predicted"/>
<dbReference type="Gene3D" id="1.10.3420.10">
    <property type="entry name" value="putative ntp pyrophosphohydrolase like domain"/>
    <property type="match status" value="1"/>
</dbReference>
<protein>
    <submittedName>
        <fullName evidence="1">Cof family protein</fullName>
    </submittedName>
</protein>
<dbReference type="Pfam" id="PF01503">
    <property type="entry name" value="PRA-PH"/>
    <property type="match status" value="1"/>
</dbReference>
<comment type="caution">
    <text evidence="1">The sequence shown here is derived from an EMBL/GenBank/DDBJ whole genome shotgun (WGS) entry which is preliminary data.</text>
</comment>
<keyword evidence="2" id="KW-1185">Reference proteome</keyword>